<feature type="transmembrane region" description="Helical" evidence="7">
    <location>
        <begin position="520"/>
        <end position="543"/>
    </location>
</feature>
<reference evidence="9 10" key="1">
    <citation type="submission" date="2024-01" db="EMBL/GenBank/DDBJ databases">
        <authorList>
            <person name="Waweru B."/>
        </authorList>
    </citation>
    <scope>NUCLEOTIDE SEQUENCE [LARGE SCALE GENOMIC DNA]</scope>
</reference>
<dbReference type="Gene3D" id="1.10.510.10">
    <property type="entry name" value="Transferase(Phosphotransferase) domain 1"/>
    <property type="match status" value="2"/>
</dbReference>
<dbReference type="PANTHER" id="PTHR45631">
    <property type="entry name" value="OS07G0107800 PROTEIN-RELATED"/>
    <property type="match status" value="1"/>
</dbReference>
<evidence type="ECO:0000259" key="8">
    <source>
        <dbReference type="PROSITE" id="PS50011"/>
    </source>
</evidence>
<evidence type="ECO:0000313" key="9">
    <source>
        <dbReference type="EMBL" id="CAK7356789.1"/>
    </source>
</evidence>
<dbReference type="InterPro" id="IPR032675">
    <property type="entry name" value="LRR_dom_sf"/>
</dbReference>
<keyword evidence="5 7" id="KW-0472">Membrane</keyword>
<dbReference type="InterPro" id="IPR024788">
    <property type="entry name" value="Malectin-like_Carb-bd_dom"/>
</dbReference>
<comment type="caution">
    <text evidence="9">The sequence shown here is derived from an EMBL/GenBank/DDBJ whole genome shotgun (WGS) entry which is preliminary data.</text>
</comment>
<gene>
    <name evidence="9" type="ORF">DCAF_LOCUS27070</name>
</gene>
<dbReference type="InterPro" id="IPR017441">
    <property type="entry name" value="Protein_kinase_ATP_BS"/>
</dbReference>
<dbReference type="Gene3D" id="3.80.10.10">
    <property type="entry name" value="Ribonuclease Inhibitor"/>
    <property type="match status" value="1"/>
</dbReference>
<accession>A0AAV1SW05</accession>
<keyword evidence="2 7" id="KW-0812">Transmembrane</keyword>
<dbReference type="SUPFAM" id="SSF56112">
    <property type="entry name" value="Protein kinase-like (PK-like)"/>
    <property type="match status" value="1"/>
</dbReference>
<evidence type="ECO:0000256" key="6">
    <source>
        <dbReference type="PROSITE-ProRule" id="PRU10141"/>
    </source>
</evidence>
<dbReference type="Pfam" id="PF12819">
    <property type="entry name" value="Malectin_like"/>
    <property type="match status" value="1"/>
</dbReference>
<dbReference type="GO" id="GO:0016020">
    <property type="term" value="C:membrane"/>
    <property type="evidence" value="ECO:0007669"/>
    <property type="project" value="UniProtKB-SubCell"/>
</dbReference>
<sequence length="805" mass="90462">MGVKLRVSWDFGSLMWFFFTALSTIYIESIVLASEVTNFSNLEHKNVIQKQASRKLDDIGGAINIDCGIPEGYRYNDANTGIEYISDGTFINTGVNRNIYSNFSSDVLPMSFMNVRSFPQGSRNCYTLRPPEGKDSIYLIRASFMYGNYDNQEMLPQFTLYVGVNMWDSVRFDNASHIVIKEIIHVSLMDNIYVCLVNTGSGTPFISTLELRHFHNSSYRTDSGALVLYQRLDFGSTSNQTVRYHDDANDRMWFPYNCPNCATFGTSFLVDSLNRTAFNLPSKVMGTAARPMNANDALDFVFDIGDPTLKFNIYMHFAELEILPENQYRKLSISLNGNLLKEGVVLSYLQSMTIASPQPVRGSKLSFSLSKSQSCPLPPMLNAIEIYIVRDFLQAPTDQEDVNAIEGIKSSYGVQKDWQGDPCSPMHYAWDGLTCSYNGYSPPRIISLNLSSSGIAGQISPSFSHLKLLRDLNLEGNKLSGPVPGILIQRQNKELLSLRVAGNPELCVLVDQCKEKKKSIVAPIAVTIVLLAVITGLVSLWIYRRRIASQLFVKSQKQEVSSLKSDNRQYTYFEIVNITNNFRTTIGKGGFGTVYHGYLTDGVQVAVKMISPTSAEGSNQFRVEAQLLMRVHHKNLASFIGYCNEGTNIGIVYEYMAYGNLEQYLSDKTKEVLSWKQRLQIALDVAQGQYAIIRNHDENIHLVQWISPFLGSGDIRNVVDPRLQENLDTNSLWKFMEIAMSCVPSISIQRPTMNNIVIELKECLEAEIACERTRGSAEAKRMRLSNSSDQMISVDIETEIGPEAR</sequence>
<proteinExistence type="predicted"/>
<dbReference type="PROSITE" id="PS00107">
    <property type="entry name" value="PROTEIN_KINASE_ATP"/>
    <property type="match status" value="1"/>
</dbReference>
<dbReference type="InterPro" id="IPR011009">
    <property type="entry name" value="Kinase-like_dom_sf"/>
</dbReference>
<feature type="domain" description="Protein kinase" evidence="8">
    <location>
        <begin position="580"/>
        <end position="805"/>
    </location>
</feature>
<keyword evidence="6" id="KW-0067">ATP-binding</keyword>
<dbReference type="PANTHER" id="PTHR45631:SF206">
    <property type="entry name" value="PROTEIN KINASE DOMAIN-CONTAINING PROTEIN"/>
    <property type="match status" value="1"/>
</dbReference>
<dbReference type="AlphaFoldDB" id="A0AAV1SW05"/>
<dbReference type="Proteomes" id="UP001314170">
    <property type="component" value="Unassembled WGS sequence"/>
</dbReference>
<dbReference type="EMBL" id="CAWUPB010001197">
    <property type="protein sequence ID" value="CAK7356789.1"/>
    <property type="molecule type" value="Genomic_DNA"/>
</dbReference>
<organism evidence="9 10">
    <name type="scientific">Dovyalis caffra</name>
    <dbReference type="NCBI Taxonomy" id="77055"/>
    <lineage>
        <taxon>Eukaryota</taxon>
        <taxon>Viridiplantae</taxon>
        <taxon>Streptophyta</taxon>
        <taxon>Embryophyta</taxon>
        <taxon>Tracheophyta</taxon>
        <taxon>Spermatophyta</taxon>
        <taxon>Magnoliopsida</taxon>
        <taxon>eudicotyledons</taxon>
        <taxon>Gunneridae</taxon>
        <taxon>Pentapetalae</taxon>
        <taxon>rosids</taxon>
        <taxon>fabids</taxon>
        <taxon>Malpighiales</taxon>
        <taxon>Salicaceae</taxon>
        <taxon>Flacourtieae</taxon>
        <taxon>Dovyalis</taxon>
    </lineage>
</organism>
<evidence type="ECO:0000256" key="1">
    <source>
        <dbReference type="ARBA" id="ARBA00004167"/>
    </source>
</evidence>
<evidence type="ECO:0000313" key="10">
    <source>
        <dbReference type="Proteomes" id="UP001314170"/>
    </source>
</evidence>
<evidence type="ECO:0000256" key="4">
    <source>
        <dbReference type="ARBA" id="ARBA00022989"/>
    </source>
</evidence>
<protein>
    <recommendedName>
        <fullName evidence="8">Protein kinase domain-containing protein</fullName>
    </recommendedName>
</protein>
<dbReference type="InterPro" id="IPR001245">
    <property type="entry name" value="Ser-Thr/Tyr_kinase_cat_dom"/>
</dbReference>
<dbReference type="PROSITE" id="PS50011">
    <property type="entry name" value="PROTEIN_KINASE_DOM"/>
    <property type="match status" value="1"/>
</dbReference>
<dbReference type="InterPro" id="IPR000719">
    <property type="entry name" value="Prot_kinase_dom"/>
</dbReference>
<comment type="subcellular location">
    <subcellularLocation>
        <location evidence="1">Membrane</location>
        <topology evidence="1">Single-pass membrane protein</topology>
    </subcellularLocation>
</comment>
<dbReference type="SUPFAM" id="SSF52058">
    <property type="entry name" value="L domain-like"/>
    <property type="match status" value="1"/>
</dbReference>
<keyword evidence="6" id="KW-0547">Nucleotide-binding</keyword>
<dbReference type="GO" id="GO:0005524">
    <property type="term" value="F:ATP binding"/>
    <property type="evidence" value="ECO:0007669"/>
    <property type="project" value="UniProtKB-UniRule"/>
</dbReference>
<evidence type="ECO:0000256" key="5">
    <source>
        <dbReference type="ARBA" id="ARBA00023136"/>
    </source>
</evidence>
<evidence type="ECO:0000256" key="2">
    <source>
        <dbReference type="ARBA" id="ARBA00022692"/>
    </source>
</evidence>
<dbReference type="GO" id="GO:0004672">
    <property type="term" value="F:protein kinase activity"/>
    <property type="evidence" value="ECO:0007669"/>
    <property type="project" value="InterPro"/>
</dbReference>
<evidence type="ECO:0000256" key="3">
    <source>
        <dbReference type="ARBA" id="ARBA00022729"/>
    </source>
</evidence>
<evidence type="ECO:0000256" key="7">
    <source>
        <dbReference type="SAM" id="Phobius"/>
    </source>
</evidence>
<dbReference type="Pfam" id="PF07714">
    <property type="entry name" value="PK_Tyr_Ser-Thr"/>
    <property type="match status" value="1"/>
</dbReference>
<feature type="binding site" evidence="6">
    <location>
        <position position="608"/>
    </location>
    <ligand>
        <name>ATP</name>
        <dbReference type="ChEBI" id="CHEBI:30616"/>
    </ligand>
</feature>
<keyword evidence="10" id="KW-1185">Reference proteome</keyword>
<name>A0AAV1SW05_9ROSI</name>
<keyword evidence="4 7" id="KW-1133">Transmembrane helix</keyword>
<keyword evidence="3" id="KW-0732">Signal</keyword>